<name>A0AAE0K8K7_9PEZI</name>
<reference evidence="2" key="1">
    <citation type="journal article" date="2023" name="Mol. Phylogenet. Evol.">
        <title>Genome-scale phylogeny and comparative genomics of the fungal order Sordariales.</title>
        <authorList>
            <person name="Hensen N."/>
            <person name="Bonometti L."/>
            <person name="Westerberg I."/>
            <person name="Brannstrom I.O."/>
            <person name="Guillou S."/>
            <person name="Cros-Aarteil S."/>
            <person name="Calhoun S."/>
            <person name="Haridas S."/>
            <person name="Kuo A."/>
            <person name="Mondo S."/>
            <person name="Pangilinan J."/>
            <person name="Riley R."/>
            <person name="LaButti K."/>
            <person name="Andreopoulos B."/>
            <person name="Lipzen A."/>
            <person name="Chen C."/>
            <person name="Yan M."/>
            <person name="Daum C."/>
            <person name="Ng V."/>
            <person name="Clum A."/>
            <person name="Steindorff A."/>
            <person name="Ohm R.A."/>
            <person name="Martin F."/>
            <person name="Silar P."/>
            <person name="Natvig D.O."/>
            <person name="Lalanne C."/>
            <person name="Gautier V."/>
            <person name="Ament-Velasquez S.L."/>
            <person name="Kruys A."/>
            <person name="Hutchinson M.I."/>
            <person name="Powell A.J."/>
            <person name="Barry K."/>
            <person name="Miller A.N."/>
            <person name="Grigoriev I.V."/>
            <person name="Debuchy R."/>
            <person name="Gladieux P."/>
            <person name="Hiltunen Thoren M."/>
            <person name="Johannesson H."/>
        </authorList>
    </citation>
    <scope>NUCLEOTIDE SEQUENCE</scope>
    <source>
        <strain evidence="2">CBS 232.78</strain>
    </source>
</reference>
<dbReference type="Proteomes" id="UP001285441">
    <property type="component" value="Unassembled WGS sequence"/>
</dbReference>
<evidence type="ECO:0000313" key="2">
    <source>
        <dbReference type="EMBL" id="KAK3372066.1"/>
    </source>
</evidence>
<organism evidence="2 3">
    <name type="scientific">Podospora didyma</name>
    <dbReference type="NCBI Taxonomy" id="330526"/>
    <lineage>
        <taxon>Eukaryota</taxon>
        <taxon>Fungi</taxon>
        <taxon>Dikarya</taxon>
        <taxon>Ascomycota</taxon>
        <taxon>Pezizomycotina</taxon>
        <taxon>Sordariomycetes</taxon>
        <taxon>Sordariomycetidae</taxon>
        <taxon>Sordariales</taxon>
        <taxon>Podosporaceae</taxon>
        <taxon>Podospora</taxon>
    </lineage>
</organism>
<accession>A0AAE0K8K7</accession>
<sequence>MLRHPLPSRQPPPLAQLAYLDLSEIAHHRQTKLAGPAPPLGAHYRRNMPGSRRVQKQLRLLTPRDRYEDPYIAALLIALAQEQRLHSKGDGNDNNEKNFSTGATSATTPWQCCSTAPLALHLRTRHHLGSEWSSTAGGWPSSRMRRCHGASQPSYVMPAR</sequence>
<evidence type="ECO:0000256" key="1">
    <source>
        <dbReference type="SAM" id="MobiDB-lite"/>
    </source>
</evidence>
<feature type="region of interest" description="Disordered" evidence="1">
    <location>
        <begin position="87"/>
        <end position="106"/>
    </location>
</feature>
<protein>
    <submittedName>
        <fullName evidence="2">Uncharacterized protein</fullName>
    </submittedName>
</protein>
<keyword evidence="3" id="KW-1185">Reference proteome</keyword>
<dbReference type="EMBL" id="JAULSW010000008">
    <property type="protein sequence ID" value="KAK3372066.1"/>
    <property type="molecule type" value="Genomic_DNA"/>
</dbReference>
<evidence type="ECO:0000313" key="3">
    <source>
        <dbReference type="Proteomes" id="UP001285441"/>
    </source>
</evidence>
<feature type="compositionally biased region" description="Polar residues" evidence="1">
    <location>
        <begin position="97"/>
        <end position="106"/>
    </location>
</feature>
<feature type="region of interest" description="Disordered" evidence="1">
    <location>
        <begin position="132"/>
        <end position="160"/>
    </location>
</feature>
<dbReference type="AlphaFoldDB" id="A0AAE0K8K7"/>
<proteinExistence type="predicted"/>
<reference evidence="2" key="2">
    <citation type="submission" date="2023-06" db="EMBL/GenBank/DDBJ databases">
        <authorList>
            <consortium name="Lawrence Berkeley National Laboratory"/>
            <person name="Haridas S."/>
            <person name="Hensen N."/>
            <person name="Bonometti L."/>
            <person name="Westerberg I."/>
            <person name="Brannstrom I.O."/>
            <person name="Guillou S."/>
            <person name="Cros-Aarteil S."/>
            <person name="Calhoun S."/>
            <person name="Kuo A."/>
            <person name="Mondo S."/>
            <person name="Pangilinan J."/>
            <person name="Riley R."/>
            <person name="LaButti K."/>
            <person name="Andreopoulos B."/>
            <person name="Lipzen A."/>
            <person name="Chen C."/>
            <person name="Yanf M."/>
            <person name="Daum C."/>
            <person name="Ng V."/>
            <person name="Clum A."/>
            <person name="Steindorff A."/>
            <person name="Ohm R."/>
            <person name="Martin F."/>
            <person name="Silar P."/>
            <person name="Natvig D."/>
            <person name="Lalanne C."/>
            <person name="Gautier V."/>
            <person name="Ament-velasquez S.L."/>
            <person name="Kruys A."/>
            <person name="Hutchinson M.I."/>
            <person name="Powell A.J."/>
            <person name="Barry K."/>
            <person name="Miller A.N."/>
            <person name="Grigoriev I.V."/>
            <person name="Debuchy R."/>
            <person name="Gladieux P."/>
            <person name="Thoren M.H."/>
            <person name="Johannesson H."/>
        </authorList>
    </citation>
    <scope>NUCLEOTIDE SEQUENCE</scope>
    <source>
        <strain evidence="2">CBS 232.78</strain>
    </source>
</reference>
<feature type="compositionally biased region" description="Basic and acidic residues" evidence="1">
    <location>
        <begin position="87"/>
        <end position="96"/>
    </location>
</feature>
<comment type="caution">
    <text evidence="2">The sequence shown here is derived from an EMBL/GenBank/DDBJ whole genome shotgun (WGS) entry which is preliminary data.</text>
</comment>
<gene>
    <name evidence="2" type="ORF">B0H63DRAFT_526930</name>
</gene>